<name>A0A953HJ34_9BACT</name>
<gene>
    <name evidence="3" type="ORF">KUV50_01535</name>
</gene>
<feature type="chain" id="PRO_5037499626" evidence="1">
    <location>
        <begin position="20"/>
        <end position="254"/>
    </location>
</feature>
<feature type="signal peptide" evidence="1">
    <location>
        <begin position="1"/>
        <end position="19"/>
    </location>
</feature>
<keyword evidence="1" id="KW-0732">Signal</keyword>
<accession>A0A953HJ34</accession>
<evidence type="ECO:0000259" key="2">
    <source>
        <dbReference type="Pfam" id="PF06439"/>
    </source>
</evidence>
<protein>
    <submittedName>
        <fullName evidence="3">DUF1080 domain-containing protein</fullName>
    </submittedName>
</protein>
<proteinExistence type="predicted"/>
<feature type="domain" description="3-keto-alpha-glucoside-1,2-lyase/3-keto-2-hydroxy-glucal hydratase" evidence="2">
    <location>
        <begin position="54"/>
        <end position="252"/>
    </location>
</feature>
<dbReference type="AlphaFoldDB" id="A0A953HJ34"/>
<dbReference type="Pfam" id="PF06439">
    <property type="entry name" value="3keto-disac_hyd"/>
    <property type="match status" value="1"/>
</dbReference>
<dbReference type="EMBL" id="JAHVHU010000002">
    <property type="protein sequence ID" value="MBY5956799.1"/>
    <property type="molecule type" value="Genomic_DNA"/>
</dbReference>
<dbReference type="RefSeq" id="WP_222578319.1">
    <property type="nucleotide sequence ID" value="NZ_JAHVHU010000002.1"/>
</dbReference>
<dbReference type="InterPro" id="IPR010496">
    <property type="entry name" value="AL/BT2_dom"/>
</dbReference>
<dbReference type="Gene3D" id="2.60.120.560">
    <property type="entry name" value="Exo-inulinase, domain 1"/>
    <property type="match status" value="1"/>
</dbReference>
<comment type="caution">
    <text evidence="3">The sequence shown here is derived from an EMBL/GenBank/DDBJ whole genome shotgun (WGS) entry which is preliminary data.</text>
</comment>
<dbReference type="Proteomes" id="UP000753961">
    <property type="component" value="Unassembled WGS sequence"/>
</dbReference>
<dbReference type="PROSITE" id="PS51257">
    <property type="entry name" value="PROKAR_LIPOPROTEIN"/>
    <property type="match status" value="1"/>
</dbReference>
<dbReference type="GO" id="GO:0016787">
    <property type="term" value="F:hydrolase activity"/>
    <property type="evidence" value="ECO:0007669"/>
    <property type="project" value="InterPro"/>
</dbReference>
<reference evidence="3" key="1">
    <citation type="submission" date="2021-06" db="EMBL/GenBank/DDBJ databases">
        <title>44 bacteria genomes isolated from Dapeng, Shenzhen.</title>
        <authorList>
            <person name="Zheng W."/>
            <person name="Yu S."/>
            <person name="Huang Y."/>
        </authorList>
    </citation>
    <scope>NUCLEOTIDE SEQUENCE</scope>
    <source>
        <strain evidence="3">DP5N28-2</strain>
    </source>
</reference>
<organism evidence="3 4">
    <name type="scientific">Membranihabitans marinus</name>
    <dbReference type="NCBI Taxonomy" id="1227546"/>
    <lineage>
        <taxon>Bacteria</taxon>
        <taxon>Pseudomonadati</taxon>
        <taxon>Bacteroidota</taxon>
        <taxon>Saprospiria</taxon>
        <taxon>Saprospirales</taxon>
        <taxon>Saprospiraceae</taxon>
        <taxon>Membranihabitans</taxon>
    </lineage>
</organism>
<sequence>MKSTLLTLFVAFICFGLSACGNSKKAVAGQNTSERQETMNSKDNTLTKKQKKEGWKLLFDGNSTDGWHTFNEDNVSAKWSAKNGVLIFDPEVKSKGGDLVTNKEYSNFHLKLDWKISACGNSGIMFNIQENGQEKTYHTGPEMQILDNTCHGDAKYPTHRAGSLYDLIQAQPETENPAGEWNTVDIILDQGHLVFKLNGTQVVETQMFNDQWTEMLANSKFKRWPGFGTFKKGHIGLQDHGDYVEFKNIMIKEL</sequence>
<evidence type="ECO:0000313" key="3">
    <source>
        <dbReference type="EMBL" id="MBY5956799.1"/>
    </source>
</evidence>
<keyword evidence="4" id="KW-1185">Reference proteome</keyword>
<evidence type="ECO:0000313" key="4">
    <source>
        <dbReference type="Proteomes" id="UP000753961"/>
    </source>
</evidence>
<evidence type="ECO:0000256" key="1">
    <source>
        <dbReference type="SAM" id="SignalP"/>
    </source>
</evidence>